<name>A0AAE8N3M3_9PEZI</name>
<evidence type="ECO:0000313" key="2">
    <source>
        <dbReference type="EMBL" id="SPO04869.1"/>
    </source>
</evidence>
<keyword evidence="3" id="KW-1185">Reference proteome</keyword>
<evidence type="ECO:0000256" key="1">
    <source>
        <dbReference type="SAM" id="SignalP"/>
    </source>
</evidence>
<evidence type="ECO:0000313" key="3">
    <source>
        <dbReference type="Proteomes" id="UP001187682"/>
    </source>
</evidence>
<protein>
    <submittedName>
        <fullName evidence="2">Uncharacterized protein</fullName>
    </submittedName>
</protein>
<sequence length="128" mass="14010">MRHAVYVVAVLSGFIASSAADTYIKYCQDGVNGPTCQFMTASNGVCYNVAGGYNDRVESVSIGTPENLWGQCVFWEDYNCKNDHTDMVTGVVNDMNSVCIGDNWRSRISSFKCCDTVSWCAGSRPNCT</sequence>
<feature type="chain" id="PRO_5041966670" evidence="1">
    <location>
        <begin position="21"/>
        <end position="128"/>
    </location>
</feature>
<dbReference type="EMBL" id="ONZQ02000011">
    <property type="protein sequence ID" value="SPO04869.1"/>
    <property type="molecule type" value="Genomic_DNA"/>
</dbReference>
<dbReference type="Gene3D" id="2.60.20.10">
    <property type="entry name" value="Crystallins"/>
    <property type="match status" value="1"/>
</dbReference>
<accession>A0AAE8N3M3</accession>
<organism evidence="2 3">
    <name type="scientific">Cephalotrichum gorgonifer</name>
    <dbReference type="NCBI Taxonomy" id="2041049"/>
    <lineage>
        <taxon>Eukaryota</taxon>
        <taxon>Fungi</taxon>
        <taxon>Dikarya</taxon>
        <taxon>Ascomycota</taxon>
        <taxon>Pezizomycotina</taxon>
        <taxon>Sordariomycetes</taxon>
        <taxon>Hypocreomycetidae</taxon>
        <taxon>Microascales</taxon>
        <taxon>Microascaceae</taxon>
        <taxon>Cephalotrichum</taxon>
    </lineage>
</organism>
<feature type="signal peptide" evidence="1">
    <location>
        <begin position="1"/>
        <end position="20"/>
    </location>
</feature>
<proteinExistence type="predicted"/>
<dbReference type="AlphaFoldDB" id="A0AAE8N3M3"/>
<keyword evidence="1" id="KW-0732">Signal</keyword>
<dbReference type="Proteomes" id="UP001187682">
    <property type="component" value="Unassembled WGS sequence"/>
</dbReference>
<gene>
    <name evidence="2" type="ORF">DNG_07554</name>
</gene>
<reference evidence="2" key="1">
    <citation type="submission" date="2018-03" db="EMBL/GenBank/DDBJ databases">
        <authorList>
            <person name="Guldener U."/>
        </authorList>
    </citation>
    <scope>NUCLEOTIDE SEQUENCE</scope>
</reference>
<comment type="caution">
    <text evidence="2">The sequence shown here is derived from an EMBL/GenBank/DDBJ whole genome shotgun (WGS) entry which is preliminary data.</text>
</comment>